<gene>
    <name evidence="7" type="ORF">FNV43_RR14904</name>
</gene>
<evidence type="ECO:0000313" key="7">
    <source>
        <dbReference type="EMBL" id="KAF3445210.1"/>
    </source>
</evidence>
<dbReference type="InterPro" id="IPR000092">
    <property type="entry name" value="Polyprenyl_synt"/>
</dbReference>
<dbReference type="GO" id="GO:0046872">
    <property type="term" value="F:metal ion binding"/>
    <property type="evidence" value="ECO:0007669"/>
    <property type="project" value="UniProtKB-KW"/>
</dbReference>
<dbReference type="GO" id="GO:0004659">
    <property type="term" value="F:prenyltransferase activity"/>
    <property type="evidence" value="ECO:0007669"/>
    <property type="project" value="InterPro"/>
</dbReference>
<dbReference type="AlphaFoldDB" id="A0A8K0H3V2"/>
<evidence type="ECO:0000256" key="5">
    <source>
        <dbReference type="ARBA" id="ARBA00022842"/>
    </source>
</evidence>
<evidence type="ECO:0008006" key="9">
    <source>
        <dbReference type="Google" id="ProtNLM"/>
    </source>
</evidence>
<reference evidence="7" key="1">
    <citation type="submission" date="2020-03" db="EMBL/GenBank/DDBJ databases">
        <title>A high-quality chromosome-level genome assembly of a woody plant with both climbing and erect habits, Rhamnella rubrinervis.</title>
        <authorList>
            <person name="Lu Z."/>
            <person name="Yang Y."/>
            <person name="Zhu X."/>
            <person name="Sun Y."/>
        </authorList>
    </citation>
    <scope>NUCLEOTIDE SEQUENCE</scope>
    <source>
        <strain evidence="7">BYM</strain>
        <tissue evidence="7">Leaf</tissue>
    </source>
</reference>
<dbReference type="SUPFAM" id="SSF48576">
    <property type="entry name" value="Terpenoid synthases"/>
    <property type="match status" value="2"/>
</dbReference>
<evidence type="ECO:0000256" key="1">
    <source>
        <dbReference type="ARBA" id="ARBA00001946"/>
    </source>
</evidence>
<dbReference type="Gene3D" id="1.10.600.10">
    <property type="entry name" value="Farnesyl Diphosphate Synthase"/>
    <property type="match status" value="2"/>
</dbReference>
<evidence type="ECO:0000313" key="8">
    <source>
        <dbReference type="Proteomes" id="UP000796880"/>
    </source>
</evidence>
<keyword evidence="6" id="KW-0414">Isoprene biosynthesis</keyword>
<dbReference type="Proteomes" id="UP000796880">
    <property type="component" value="Unassembled WGS sequence"/>
</dbReference>
<dbReference type="GO" id="GO:0008299">
    <property type="term" value="P:isoprenoid biosynthetic process"/>
    <property type="evidence" value="ECO:0007669"/>
    <property type="project" value="UniProtKB-KW"/>
</dbReference>
<dbReference type="PANTHER" id="PTHR43281">
    <property type="entry name" value="FARNESYL DIPHOSPHATE SYNTHASE"/>
    <property type="match status" value="1"/>
</dbReference>
<dbReference type="EMBL" id="VOIH02000006">
    <property type="protein sequence ID" value="KAF3445210.1"/>
    <property type="molecule type" value="Genomic_DNA"/>
</dbReference>
<evidence type="ECO:0000256" key="3">
    <source>
        <dbReference type="ARBA" id="ARBA00022679"/>
    </source>
</evidence>
<dbReference type="InterPro" id="IPR008949">
    <property type="entry name" value="Isoprenoid_synthase_dom_sf"/>
</dbReference>
<evidence type="ECO:0000256" key="4">
    <source>
        <dbReference type="ARBA" id="ARBA00022723"/>
    </source>
</evidence>
<evidence type="ECO:0000256" key="6">
    <source>
        <dbReference type="ARBA" id="ARBA00023229"/>
    </source>
</evidence>
<comment type="similarity">
    <text evidence="2">Belongs to the FPP/GGPP synthase family.</text>
</comment>
<comment type="caution">
    <text evidence="7">The sequence shown here is derived from an EMBL/GenBank/DDBJ whole genome shotgun (WGS) entry which is preliminary data.</text>
</comment>
<name>A0A8K0H3V2_9ROSA</name>
<keyword evidence="8" id="KW-1185">Reference proteome</keyword>
<protein>
    <recommendedName>
        <fullName evidence="9">Geranylgeranyl pyrophosphate synthase</fullName>
    </recommendedName>
</protein>
<dbReference type="CDD" id="cd00867">
    <property type="entry name" value="Trans_IPPS"/>
    <property type="match status" value="1"/>
</dbReference>
<dbReference type="Pfam" id="PF00348">
    <property type="entry name" value="polyprenyl_synt"/>
    <property type="match status" value="1"/>
</dbReference>
<proteinExistence type="inferred from homology"/>
<dbReference type="OrthoDB" id="6921389at2759"/>
<keyword evidence="4" id="KW-0479">Metal-binding</keyword>
<keyword evidence="3" id="KW-0808">Transferase</keyword>
<organism evidence="7 8">
    <name type="scientific">Rhamnella rubrinervis</name>
    <dbReference type="NCBI Taxonomy" id="2594499"/>
    <lineage>
        <taxon>Eukaryota</taxon>
        <taxon>Viridiplantae</taxon>
        <taxon>Streptophyta</taxon>
        <taxon>Embryophyta</taxon>
        <taxon>Tracheophyta</taxon>
        <taxon>Spermatophyta</taxon>
        <taxon>Magnoliopsida</taxon>
        <taxon>eudicotyledons</taxon>
        <taxon>Gunneridae</taxon>
        <taxon>Pentapetalae</taxon>
        <taxon>rosids</taxon>
        <taxon>fabids</taxon>
        <taxon>Rosales</taxon>
        <taxon>Rhamnaceae</taxon>
        <taxon>rhamnoid group</taxon>
        <taxon>Rhamneae</taxon>
        <taxon>Rhamnella</taxon>
    </lineage>
</organism>
<accession>A0A8K0H3V2</accession>
<keyword evidence="5" id="KW-0460">Magnesium</keyword>
<sequence>METIQSFSETLSSCQKVPTITPFCNYTLVQSLQAHLPTFHFEEYMDNKSKKVHEALEQAIPLQHRVDIHKAMRYSLLSGGKRVRPILCLASCELVGGDESLAIPLACAVEMIHTISFGAIIGGGNGMEIERLRKYAQCIGLLYQVVVDILGLTKSSEELGKTSGKDLECDRATSPKLMGVEEAKKFAEKLVGQAMEEIAHLDVSRAAPFYHLANYIANREK</sequence>
<evidence type="ECO:0000256" key="2">
    <source>
        <dbReference type="ARBA" id="ARBA00006706"/>
    </source>
</evidence>
<dbReference type="PANTHER" id="PTHR43281:SF1">
    <property type="entry name" value="FARNESYL DIPHOSPHATE SYNTHASE"/>
    <property type="match status" value="1"/>
</dbReference>
<comment type="cofactor">
    <cofactor evidence="1">
        <name>Mg(2+)</name>
        <dbReference type="ChEBI" id="CHEBI:18420"/>
    </cofactor>
</comment>